<name>A0ABW5TUY4_9SPHI</name>
<dbReference type="InterPro" id="IPR032580">
    <property type="entry name" value="SatD"/>
</dbReference>
<evidence type="ECO:0000313" key="1">
    <source>
        <dbReference type="EMBL" id="MFD2732320.1"/>
    </source>
</evidence>
<gene>
    <name evidence="1" type="ORF">ACFSSE_11460</name>
</gene>
<reference evidence="2" key="1">
    <citation type="journal article" date="2019" name="Int. J. Syst. Evol. Microbiol.">
        <title>The Global Catalogue of Microorganisms (GCM) 10K type strain sequencing project: providing services to taxonomists for standard genome sequencing and annotation.</title>
        <authorList>
            <consortium name="The Broad Institute Genomics Platform"/>
            <consortium name="The Broad Institute Genome Sequencing Center for Infectious Disease"/>
            <person name="Wu L."/>
            <person name="Ma J."/>
        </authorList>
    </citation>
    <scope>NUCLEOTIDE SEQUENCE [LARGE SCALE GENOMIC DNA]</scope>
    <source>
        <strain evidence="2">KCTC 42456</strain>
    </source>
</reference>
<sequence length="209" mass="24144">MKDYIIIMADIVDSRKANQKQLMSSFKKVIDEVNIDEKDLLLSPLTITLGDEFQGIANNVGSAVKLLFTLQEKIIKNKTRFSLRYVILEGRIDTPINHEIAHGMLGEGLTSAREILETNKNNSDNYYFNLKNKEQTEALLSALLIYQSIVEGWNLSRDEELIIEFLELDDYKKVAEKLGKTRSQIWKRRKSLQIEEYLSVKKVINYIAK</sequence>
<keyword evidence="2" id="KW-1185">Reference proteome</keyword>
<dbReference type="Proteomes" id="UP001597546">
    <property type="component" value="Unassembled WGS sequence"/>
</dbReference>
<comment type="caution">
    <text evidence="1">The sequence shown here is derived from an EMBL/GenBank/DDBJ whole genome shotgun (WGS) entry which is preliminary data.</text>
</comment>
<dbReference type="Pfam" id="PF16264">
    <property type="entry name" value="SatD"/>
    <property type="match status" value="1"/>
</dbReference>
<proteinExistence type="predicted"/>
<dbReference type="EMBL" id="JBHULV010000040">
    <property type="protein sequence ID" value="MFD2732320.1"/>
    <property type="molecule type" value="Genomic_DNA"/>
</dbReference>
<organism evidence="1 2">
    <name type="scientific">Pedobacter alpinus</name>
    <dbReference type="NCBI Taxonomy" id="1590643"/>
    <lineage>
        <taxon>Bacteria</taxon>
        <taxon>Pseudomonadati</taxon>
        <taxon>Bacteroidota</taxon>
        <taxon>Sphingobacteriia</taxon>
        <taxon>Sphingobacteriales</taxon>
        <taxon>Sphingobacteriaceae</taxon>
        <taxon>Pedobacter</taxon>
    </lineage>
</organism>
<dbReference type="RefSeq" id="WP_379044790.1">
    <property type="nucleotide sequence ID" value="NZ_JBHSKW010000047.1"/>
</dbReference>
<accession>A0ABW5TUY4</accession>
<evidence type="ECO:0000313" key="2">
    <source>
        <dbReference type="Proteomes" id="UP001597546"/>
    </source>
</evidence>
<protein>
    <submittedName>
        <fullName evidence="1">SatD family protein</fullName>
    </submittedName>
</protein>